<keyword evidence="3" id="KW-1185">Reference proteome</keyword>
<dbReference type="Proteomes" id="UP000321857">
    <property type="component" value="Chromosome"/>
</dbReference>
<evidence type="ECO:0000313" key="2">
    <source>
        <dbReference type="EMBL" id="QDP20586.1"/>
    </source>
</evidence>
<evidence type="ECO:0000313" key="3">
    <source>
        <dbReference type="Proteomes" id="UP000321857"/>
    </source>
</evidence>
<dbReference type="Pfam" id="PF03929">
    <property type="entry name" value="PepSY_TM"/>
    <property type="match status" value="1"/>
</dbReference>
<keyword evidence="1" id="KW-1133">Transmembrane helix</keyword>
<name>A0A516IUH2_9SPHN</name>
<feature type="transmembrane region" description="Helical" evidence="1">
    <location>
        <begin position="207"/>
        <end position="227"/>
    </location>
</feature>
<reference evidence="2 3" key="1">
    <citation type="submission" date="2019-07" db="EMBL/GenBank/DDBJ databases">
        <title>Sphingomonas AE3 Genome sequencing and assembly.</title>
        <authorList>
            <person name="Kim H."/>
        </authorList>
    </citation>
    <scope>NUCLEOTIDE SEQUENCE [LARGE SCALE GENOMIC DNA]</scope>
    <source>
        <strain evidence="2 3">AE3</strain>
    </source>
</reference>
<dbReference type="AlphaFoldDB" id="A0A516IUH2"/>
<keyword evidence="1" id="KW-0472">Membrane</keyword>
<evidence type="ECO:0000256" key="1">
    <source>
        <dbReference type="SAM" id="Phobius"/>
    </source>
</evidence>
<protein>
    <recommendedName>
        <fullName evidence="4">PepSY domain-containing protein</fullName>
    </recommendedName>
</protein>
<gene>
    <name evidence="2" type="ORF">FMM02_08305</name>
</gene>
<accession>A0A516IUH2</accession>
<keyword evidence="1" id="KW-0812">Transmembrane</keyword>
<dbReference type="InterPro" id="IPR005625">
    <property type="entry name" value="PepSY-ass_TM"/>
</dbReference>
<sequence>MQHVARPVRFWTQPIFWRRIHKWVGLILGLQFVLWTVSGAVMALLDKDKVGGHSAAAPIEVSAPWPSNLVPAKSIGPVREISMRWLLDRPIYEAVRGGGDTAIIDARTGRALSISGPMAGDIARKAFHHDAPIVSTEWMAKSNLEARDHAGPMWRVNFADAENSSSYVSAVTGRPLVNRGDTWRTWDFVWMLHNMDYVNRSSFNHPLIIFVAFGTLWLAFTGFYLLFKSFRRREFRWLLGREKQG</sequence>
<proteinExistence type="predicted"/>
<organism evidence="2 3">
    <name type="scientific">Sphingomonas xanthus</name>
    <dbReference type="NCBI Taxonomy" id="2594473"/>
    <lineage>
        <taxon>Bacteria</taxon>
        <taxon>Pseudomonadati</taxon>
        <taxon>Pseudomonadota</taxon>
        <taxon>Alphaproteobacteria</taxon>
        <taxon>Sphingomonadales</taxon>
        <taxon>Sphingomonadaceae</taxon>
        <taxon>Sphingomonas</taxon>
    </lineage>
</organism>
<evidence type="ECO:0008006" key="4">
    <source>
        <dbReference type="Google" id="ProtNLM"/>
    </source>
</evidence>
<dbReference type="KEGG" id="sxa:FMM02_08305"/>
<dbReference type="EMBL" id="CP041659">
    <property type="protein sequence ID" value="QDP20586.1"/>
    <property type="molecule type" value="Genomic_DNA"/>
</dbReference>
<dbReference type="OrthoDB" id="9806195at2"/>
<feature type="transmembrane region" description="Helical" evidence="1">
    <location>
        <begin position="23"/>
        <end position="45"/>
    </location>
</feature>